<evidence type="ECO:0000256" key="1">
    <source>
        <dbReference type="SAM" id="MobiDB-lite"/>
    </source>
</evidence>
<reference evidence="2" key="1">
    <citation type="submission" date="2021-02" db="EMBL/GenBank/DDBJ databases">
        <authorList>
            <person name="Dougan E. K."/>
            <person name="Rhodes N."/>
            <person name="Thang M."/>
            <person name="Chan C."/>
        </authorList>
    </citation>
    <scope>NUCLEOTIDE SEQUENCE</scope>
</reference>
<dbReference type="Proteomes" id="UP000654075">
    <property type="component" value="Unassembled WGS sequence"/>
</dbReference>
<proteinExistence type="predicted"/>
<gene>
    <name evidence="2" type="ORF">PGLA1383_LOCUS52501</name>
</gene>
<evidence type="ECO:0000313" key="3">
    <source>
        <dbReference type="Proteomes" id="UP000654075"/>
    </source>
</evidence>
<feature type="non-terminal residue" evidence="2">
    <location>
        <position position="1"/>
    </location>
</feature>
<feature type="non-terminal residue" evidence="2">
    <location>
        <position position="82"/>
    </location>
</feature>
<name>A0A813HG66_POLGL</name>
<protein>
    <submittedName>
        <fullName evidence="2">Uncharacterized protein</fullName>
    </submittedName>
</protein>
<organism evidence="2 3">
    <name type="scientific">Polarella glacialis</name>
    <name type="common">Dinoflagellate</name>
    <dbReference type="NCBI Taxonomy" id="89957"/>
    <lineage>
        <taxon>Eukaryota</taxon>
        <taxon>Sar</taxon>
        <taxon>Alveolata</taxon>
        <taxon>Dinophyceae</taxon>
        <taxon>Suessiales</taxon>
        <taxon>Suessiaceae</taxon>
        <taxon>Polarella</taxon>
    </lineage>
</organism>
<feature type="compositionally biased region" description="Low complexity" evidence="1">
    <location>
        <begin position="15"/>
        <end position="31"/>
    </location>
</feature>
<sequence>ARSPERRGAERGEPRSLASATGRRTGARTLGRSMHFGTVTRMGWQTTSARASKRLENLASSARVPIAATRGQRVLCSAMHSA</sequence>
<evidence type="ECO:0000313" key="2">
    <source>
        <dbReference type="EMBL" id="CAE8637101.1"/>
    </source>
</evidence>
<comment type="caution">
    <text evidence="2">The sequence shown here is derived from an EMBL/GenBank/DDBJ whole genome shotgun (WGS) entry which is preliminary data.</text>
</comment>
<feature type="compositionally biased region" description="Basic and acidic residues" evidence="1">
    <location>
        <begin position="1"/>
        <end position="14"/>
    </location>
</feature>
<dbReference type="EMBL" id="CAJNNV010031618">
    <property type="protein sequence ID" value="CAE8637101.1"/>
    <property type="molecule type" value="Genomic_DNA"/>
</dbReference>
<keyword evidence="3" id="KW-1185">Reference proteome</keyword>
<feature type="region of interest" description="Disordered" evidence="1">
    <location>
        <begin position="1"/>
        <end position="31"/>
    </location>
</feature>
<accession>A0A813HG66</accession>
<dbReference type="AlphaFoldDB" id="A0A813HG66"/>